<gene>
    <name evidence="2" type="ORF">BBG48_000535</name>
</gene>
<feature type="transmembrane region" description="Helical" evidence="1">
    <location>
        <begin position="51"/>
        <end position="70"/>
    </location>
</feature>
<keyword evidence="1" id="KW-0472">Membrane</keyword>
<dbReference type="RefSeq" id="WP_068911593.1">
    <property type="nucleotide sequence ID" value="NZ_MBEW02000001.1"/>
</dbReference>
<dbReference type="EMBL" id="MBEW02000001">
    <property type="protein sequence ID" value="RDY22238.1"/>
    <property type="molecule type" value="Genomic_DNA"/>
</dbReference>
<dbReference type="AlphaFoldDB" id="A0A371IP22"/>
<evidence type="ECO:0000313" key="3">
    <source>
        <dbReference type="Proteomes" id="UP000093352"/>
    </source>
</evidence>
<accession>A0A371IP22</accession>
<sequence>MNKIQNSNKNKGTFEKKLLILVKLVPLLVLLVKYLVLHFNGKKIGIAGFSGFTYMIIFVLFATLFLYSLFLSQKIKNTDEEDSAKTKDRFKRELFSSLAVSLFILII</sequence>
<dbReference type="Proteomes" id="UP000093352">
    <property type="component" value="Unassembled WGS sequence"/>
</dbReference>
<protein>
    <submittedName>
        <fullName evidence="2">Uncharacterized protein</fullName>
    </submittedName>
</protein>
<name>A0A371IP22_9FIRM</name>
<organism evidence="2 3">
    <name type="scientific">Criibacterium bergeronii</name>
    <dbReference type="NCBI Taxonomy" id="1871336"/>
    <lineage>
        <taxon>Bacteria</taxon>
        <taxon>Bacillati</taxon>
        <taxon>Bacillota</taxon>
        <taxon>Clostridia</taxon>
        <taxon>Peptostreptococcales</taxon>
        <taxon>Filifactoraceae</taxon>
        <taxon>Criibacterium</taxon>
    </lineage>
</organism>
<evidence type="ECO:0000313" key="2">
    <source>
        <dbReference type="EMBL" id="RDY22238.1"/>
    </source>
</evidence>
<feature type="transmembrane region" description="Helical" evidence="1">
    <location>
        <begin position="20"/>
        <end position="39"/>
    </location>
</feature>
<dbReference type="STRING" id="1871336.BBG48_00830"/>
<comment type="caution">
    <text evidence="2">The sequence shown here is derived from an EMBL/GenBank/DDBJ whole genome shotgun (WGS) entry which is preliminary data.</text>
</comment>
<evidence type="ECO:0000256" key="1">
    <source>
        <dbReference type="SAM" id="Phobius"/>
    </source>
</evidence>
<keyword evidence="3" id="KW-1185">Reference proteome</keyword>
<keyword evidence="1" id="KW-0812">Transmembrane</keyword>
<keyword evidence="1" id="KW-1133">Transmembrane helix</keyword>
<reference evidence="2 3" key="1">
    <citation type="journal article" date="2016" name="Genome Announc.">
        <title>Draft Genome Sequence of Criibacterium bergeronii gen. nov., sp. nov., Strain CCRI-22567T, Isolated from a Vaginal Sample from a Woman with Bacterial Vaginosis.</title>
        <authorList>
            <person name="Maheux A.F."/>
            <person name="Berube E."/>
            <person name="Boudreau D.K."/>
            <person name="Raymond F."/>
            <person name="Corbeil J."/>
            <person name="Roy P.H."/>
            <person name="Boissinot M."/>
            <person name="Omar R.F."/>
        </authorList>
    </citation>
    <scope>NUCLEOTIDE SEQUENCE [LARGE SCALE GENOMIC DNA]</scope>
    <source>
        <strain evidence="2 3">CCRI-22567</strain>
    </source>
</reference>
<proteinExistence type="predicted"/>